<proteinExistence type="predicted"/>
<dbReference type="Proteomes" id="UP000252707">
    <property type="component" value="Unassembled WGS sequence"/>
</dbReference>
<evidence type="ECO:0000313" key="8">
    <source>
        <dbReference type="EMBL" id="RCX30266.1"/>
    </source>
</evidence>
<dbReference type="EMBL" id="QPJY01000005">
    <property type="protein sequence ID" value="RCX30266.1"/>
    <property type="molecule type" value="Genomic_DNA"/>
</dbReference>
<keyword evidence="3 6" id="KW-0812">Transmembrane</keyword>
<keyword evidence="8" id="KW-0808">Transferase</keyword>
<comment type="subcellular location">
    <subcellularLocation>
        <location evidence="1">Cell membrane</location>
        <topology evidence="1">Multi-pass membrane protein</topology>
    </subcellularLocation>
</comment>
<evidence type="ECO:0000256" key="5">
    <source>
        <dbReference type="ARBA" id="ARBA00023136"/>
    </source>
</evidence>
<keyword evidence="5 6" id="KW-0472">Membrane</keyword>
<keyword evidence="4 6" id="KW-1133">Transmembrane helix</keyword>
<keyword evidence="2" id="KW-1003">Cell membrane</keyword>
<evidence type="ECO:0000256" key="1">
    <source>
        <dbReference type="ARBA" id="ARBA00004651"/>
    </source>
</evidence>
<feature type="transmembrane region" description="Helical" evidence="6">
    <location>
        <begin position="67"/>
        <end position="92"/>
    </location>
</feature>
<dbReference type="RefSeq" id="WP_211314913.1">
    <property type="nucleotide sequence ID" value="NZ_QPJY01000005.1"/>
</dbReference>
<evidence type="ECO:0000313" key="9">
    <source>
        <dbReference type="Proteomes" id="UP000252707"/>
    </source>
</evidence>
<dbReference type="CDD" id="cd16015">
    <property type="entry name" value="LTA_synthase"/>
    <property type="match status" value="1"/>
</dbReference>
<dbReference type="Gene3D" id="3.40.720.10">
    <property type="entry name" value="Alkaline Phosphatase, subunit A"/>
    <property type="match status" value="1"/>
</dbReference>
<dbReference type="PANTHER" id="PTHR47371">
    <property type="entry name" value="LIPOTEICHOIC ACID SYNTHASE"/>
    <property type="match status" value="1"/>
</dbReference>
<comment type="caution">
    <text evidence="8">The sequence shown here is derived from an EMBL/GenBank/DDBJ whole genome shotgun (WGS) entry which is preliminary data.</text>
</comment>
<feature type="domain" description="Sulfatase N-terminal" evidence="7">
    <location>
        <begin position="233"/>
        <end position="470"/>
    </location>
</feature>
<organism evidence="8 9">
    <name type="scientific">Thioalbus denitrificans</name>
    <dbReference type="NCBI Taxonomy" id="547122"/>
    <lineage>
        <taxon>Bacteria</taxon>
        <taxon>Pseudomonadati</taxon>
        <taxon>Pseudomonadota</taxon>
        <taxon>Gammaproteobacteria</taxon>
        <taxon>Chromatiales</taxon>
        <taxon>Ectothiorhodospiraceae</taxon>
        <taxon>Thioalbus</taxon>
    </lineage>
</organism>
<evidence type="ECO:0000256" key="3">
    <source>
        <dbReference type="ARBA" id="ARBA00022692"/>
    </source>
</evidence>
<evidence type="ECO:0000256" key="6">
    <source>
        <dbReference type="SAM" id="Phobius"/>
    </source>
</evidence>
<keyword evidence="9" id="KW-1185">Reference proteome</keyword>
<feature type="transmembrane region" description="Helical" evidence="6">
    <location>
        <begin position="138"/>
        <end position="156"/>
    </location>
</feature>
<evidence type="ECO:0000256" key="2">
    <source>
        <dbReference type="ARBA" id="ARBA00022475"/>
    </source>
</evidence>
<gene>
    <name evidence="8" type="ORF">DFQ59_10598</name>
</gene>
<sequence length="596" mass="67294">MSRLRSALGSLLPKLLPVASTAIFYAIYYLVSALQFDVSIAYRAVPYDFLLQLLVAYALFALSRRKWVFVVLQGLLMAVLYVGNAVKISFFGGPIMPDDVYALRSLLLILEGWQFLAAALPLAMITALLLFNFTLRHWSAYLASMVLILLGVTLVYKPAAILEPLDRRFGNSVWDQRSNYLYRGATLYSLQEGARYFADADEPPDRDAALAAANRLLGDDPQAAAADDGFTPRNVHIVLLESFWDPTLLAKADYSRDPLTPEFRRLWQRSGHAEAMSPVFGGYTANAEFEILCGFPVVKDSVKFERRLLNDAPCLPHLLAERGYRTIASHPNVPVFWNRVNAYRRLGFQTYWSIQDFRRDDMNREFLSDASLYRQVLEKIAAPLEAGQPVLDYIVTYFGHWNYPLSVSRPGLITSPSRVEEVSTYANAVYYKSRELMEFLDALQKRDPDGIIVVFGDHLPYMGENFSGYVDSGVLASKRSDFTAEMFRFYASTPMIVIDGPRGPVRTGDLPIYEVPALLLGLLGYDEPTIMDYTRAPEGMRVRPLPGLHYDLLDDGRVEVCKEPPFTPACERSSRWLRDVLTVNDDLFVGGQHTRQ</sequence>
<dbReference type="GO" id="GO:0016740">
    <property type="term" value="F:transferase activity"/>
    <property type="evidence" value="ECO:0007669"/>
    <property type="project" value="UniProtKB-KW"/>
</dbReference>
<dbReference type="AlphaFoldDB" id="A0A369CC08"/>
<feature type="transmembrane region" description="Helical" evidence="6">
    <location>
        <begin position="12"/>
        <end position="34"/>
    </location>
</feature>
<feature type="transmembrane region" description="Helical" evidence="6">
    <location>
        <begin position="40"/>
        <end position="60"/>
    </location>
</feature>
<dbReference type="InterPro" id="IPR050448">
    <property type="entry name" value="OpgB/LTA_synthase_biosynth"/>
</dbReference>
<name>A0A369CC08_9GAMM</name>
<evidence type="ECO:0000256" key="4">
    <source>
        <dbReference type="ARBA" id="ARBA00022989"/>
    </source>
</evidence>
<dbReference type="PANTHER" id="PTHR47371:SF3">
    <property type="entry name" value="PHOSPHOGLYCEROL TRANSFERASE I"/>
    <property type="match status" value="1"/>
</dbReference>
<dbReference type="InterPro" id="IPR000917">
    <property type="entry name" value="Sulfatase_N"/>
</dbReference>
<dbReference type="GO" id="GO:0005886">
    <property type="term" value="C:plasma membrane"/>
    <property type="evidence" value="ECO:0007669"/>
    <property type="project" value="UniProtKB-SubCell"/>
</dbReference>
<protein>
    <submittedName>
        <fullName evidence="8">Phosphoglycerol transferase MdoB-like AlkP superfamily enzyme</fullName>
    </submittedName>
</protein>
<reference evidence="8 9" key="1">
    <citation type="submission" date="2018-07" db="EMBL/GenBank/DDBJ databases">
        <title>Genomic Encyclopedia of Type Strains, Phase IV (KMG-IV): sequencing the most valuable type-strain genomes for metagenomic binning, comparative biology and taxonomic classification.</title>
        <authorList>
            <person name="Goeker M."/>
        </authorList>
    </citation>
    <scope>NUCLEOTIDE SEQUENCE [LARGE SCALE GENOMIC DNA]</scope>
    <source>
        <strain evidence="8 9">DSM 26407</strain>
    </source>
</reference>
<accession>A0A369CC08</accession>
<dbReference type="Pfam" id="PF00884">
    <property type="entry name" value="Sulfatase"/>
    <property type="match status" value="1"/>
</dbReference>
<dbReference type="SUPFAM" id="SSF53649">
    <property type="entry name" value="Alkaline phosphatase-like"/>
    <property type="match status" value="1"/>
</dbReference>
<dbReference type="InterPro" id="IPR017850">
    <property type="entry name" value="Alkaline_phosphatase_core_sf"/>
</dbReference>
<evidence type="ECO:0000259" key="7">
    <source>
        <dbReference type="Pfam" id="PF00884"/>
    </source>
</evidence>
<feature type="transmembrane region" description="Helical" evidence="6">
    <location>
        <begin position="112"/>
        <end position="131"/>
    </location>
</feature>